<dbReference type="SUPFAM" id="SSF53850">
    <property type="entry name" value="Periplasmic binding protein-like II"/>
    <property type="match status" value="1"/>
</dbReference>
<dbReference type="PROSITE" id="PS51257">
    <property type="entry name" value="PROKAR_LIPOPROTEIN"/>
    <property type="match status" value="1"/>
</dbReference>
<dbReference type="InterPro" id="IPR050490">
    <property type="entry name" value="Bact_solute-bd_prot1"/>
</dbReference>
<feature type="chain" id="PRO_5047507491" evidence="1">
    <location>
        <begin position="21"/>
        <end position="457"/>
    </location>
</feature>
<name>A0ABY0VCE9_9ACTO</name>
<accession>A0ABY0VCE9</accession>
<dbReference type="InterPro" id="IPR006059">
    <property type="entry name" value="SBP"/>
</dbReference>
<keyword evidence="3" id="KW-1185">Reference proteome</keyword>
<gene>
    <name evidence="2" type="ORF">SAMN04489714_2013</name>
</gene>
<keyword evidence="1" id="KW-0732">Signal</keyword>
<dbReference type="EMBL" id="LT629792">
    <property type="protein sequence ID" value="SDU07574.1"/>
    <property type="molecule type" value="Genomic_DNA"/>
</dbReference>
<evidence type="ECO:0000256" key="1">
    <source>
        <dbReference type="SAM" id="SignalP"/>
    </source>
</evidence>
<feature type="signal peptide" evidence="1">
    <location>
        <begin position="1"/>
        <end position="20"/>
    </location>
</feature>
<evidence type="ECO:0000313" key="2">
    <source>
        <dbReference type="EMBL" id="SDU07574.1"/>
    </source>
</evidence>
<dbReference type="RefSeq" id="WP_092648941.1">
    <property type="nucleotide sequence ID" value="NZ_LT629792.1"/>
</dbReference>
<organism evidence="2 3">
    <name type="scientific">Schaalia radingae</name>
    <dbReference type="NCBI Taxonomy" id="131110"/>
    <lineage>
        <taxon>Bacteria</taxon>
        <taxon>Bacillati</taxon>
        <taxon>Actinomycetota</taxon>
        <taxon>Actinomycetes</taxon>
        <taxon>Actinomycetales</taxon>
        <taxon>Actinomycetaceae</taxon>
        <taxon>Schaalia</taxon>
    </lineage>
</organism>
<dbReference type="Proteomes" id="UP000198976">
    <property type="component" value="Chromosome I"/>
</dbReference>
<proteinExistence type="predicted"/>
<reference evidence="2 3" key="1">
    <citation type="submission" date="2016-10" db="EMBL/GenBank/DDBJ databases">
        <authorList>
            <person name="Varghese N."/>
            <person name="Submissions S."/>
        </authorList>
    </citation>
    <scope>NUCLEOTIDE SEQUENCE [LARGE SCALE GENOMIC DNA]</scope>
    <source>
        <strain evidence="2 3">DSM 9169</strain>
    </source>
</reference>
<evidence type="ECO:0000313" key="3">
    <source>
        <dbReference type="Proteomes" id="UP000198976"/>
    </source>
</evidence>
<protein>
    <submittedName>
        <fullName evidence="2">Carbohydrate ABC transporter substrate-binding protein, CUT1 family</fullName>
    </submittedName>
</protein>
<sequence>MRKKYAATAILCSAALLGMAACSGGSQSGQSGSAGNGDPNTLTIAYQKTAAFHQLENMLEKAKTEFEASHEGITVNMQPIEADQDQYFTKLALMNGSPSTAPDVIYEDTFQVMPDAEAGYLYPMDEFLDQWEDWDQFDKSAQQAGVATDGKTYGVSLGTDTRALYFHKDVFKEAGLPEDWQPKNWDEILDAARTIKQKADAIPLAIYGGKAAGEASTMQGFEMLLYGTDDTLYDEESQKWITGSKGFRDALGFYKTVTDEELGLPLDIALESSVGDKTSHELLPAGKVGIVMDGSWVPGSWIEGEQEWDEWADKIGFAKMPTQNGQKPGFTSMSGGWLLSIGGSTANPQAAFDFISIATNMENSKLYDTTESQIAVRRDVQEDPEYLNYNESFEFFSGLVQYTHFRPATPDYSQISSNIQVATESMVTGEATPEQAAEQYDQALIGIVGEENTQAAQ</sequence>
<dbReference type="PANTHER" id="PTHR43649">
    <property type="entry name" value="ARABINOSE-BINDING PROTEIN-RELATED"/>
    <property type="match status" value="1"/>
</dbReference>
<dbReference type="PANTHER" id="PTHR43649:SF14">
    <property type="entry name" value="BLR3389 PROTEIN"/>
    <property type="match status" value="1"/>
</dbReference>
<dbReference type="Gene3D" id="3.40.190.10">
    <property type="entry name" value="Periplasmic binding protein-like II"/>
    <property type="match status" value="2"/>
</dbReference>
<dbReference type="Pfam" id="PF13416">
    <property type="entry name" value="SBP_bac_8"/>
    <property type="match status" value="1"/>
</dbReference>